<proteinExistence type="predicted"/>
<dbReference type="HOGENOM" id="CLU_111444_1_0_2"/>
<dbReference type="eggNOG" id="arCOG02696">
    <property type="taxonomic scope" value="Archaea"/>
</dbReference>
<dbReference type="KEGG" id="hwa:HQ_1597A"/>
<organism evidence="2 3">
    <name type="scientific">Haloquadratum walsbyi (strain DSM 16790 / HBSQ001)</name>
    <dbReference type="NCBI Taxonomy" id="362976"/>
    <lineage>
        <taxon>Archaea</taxon>
        <taxon>Methanobacteriati</taxon>
        <taxon>Methanobacteriota</taxon>
        <taxon>Stenosarchaea group</taxon>
        <taxon>Halobacteria</taxon>
        <taxon>Halobacteriales</taxon>
        <taxon>Haloferacaceae</taxon>
        <taxon>Haloquadratum</taxon>
    </lineage>
</organism>
<evidence type="ECO:0000313" key="2">
    <source>
        <dbReference type="EMBL" id="CAJ51725.1"/>
    </source>
</evidence>
<protein>
    <recommendedName>
        <fullName evidence="4">DUF1102 domain-containing protein</fullName>
    </recommendedName>
</protein>
<dbReference type="GeneID" id="25393368"/>
<feature type="region of interest" description="Disordered" evidence="1">
    <location>
        <begin position="170"/>
        <end position="209"/>
    </location>
</feature>
<dbReference type="RefSeq" id="WP_011570877.1">
    <property type="nucleotide sequence ID" value="NC_008212.1"/>
</dbReference>
<gene>
    <name evidence="2" type="ordered locus">HQ_1597A</name>
</gene>
<dbReference type="EMBL" id="AM180088">
    <property type="protein sequence ID" value="CAJ51725.1"/>
    <property type="molecule type" value="Genomic_DNA"/>
</dbReference>
<reference evidence="2 3" key="1">
    <citation type="journal article" date="2006" name="BMC Genomics">
        <title>The genome of the square archaeon Haloquadratum walsbyi: life at the limits of water activity.</title>
        <authorList>
            <person name="Bolhuis H.H."/>
            <person name="Palm P.P."/>
            <person name="Wende A.W."/>
            <person name="Falb M.M."/>
            <person name="Rampp M.M."/>
            <person name="Rodriguez-Valera F.F."/>
            <person name="Pfeiffer F.F."/>
            <person name="Oesterhelt D.D."/>
        </authorList>
    </citation>
    <scope>NUCLEOTIDE SEQUENCE [LARGE SCALE GENOMIC DNA]</scope>
    <source>
        <strain evidence="3">DSM 16790 / HBSQ001</strain>
    </source>
</reference>
<evidence type="ECO:0000313" key="3">
    <source>
        <dbReference type="Proteomes" id="UP000001975"/>
    </source>
</evidence>
<evidence type="ECO:0008006" key="4">
    <source>
        <dbReference type="Google" id="ProtNLM"/>
    </source>
</evidence>
<dbReference type="Proteomes" id="UP000001975">
    <property type="component" value="Chromosome"/>
</dbReference>
<accession>Q18JS9</accession>
<keyword evidence="3" id="KW-1185">Reference proteome</keyword>
<sequence length="209" mass="21786">MKRRQLLMTLGTATGVSTVLGTGAFTSANVDRSISVQVANDADAFVSMVPSPKLNGAYADIESGQLVVQLNGSDNTPAGDGVNDDAVTQIKDIFRIRNQGTQEVFVFVEKLGDDAITIFGGTTTAKNNGNRIYDAPPSGLITNETPVMEGSSNALRTPVGAPIPVGVRVDTTGSNSLNDLSGSLSIRAQAEPPEDSPFDGSRFDPDPDA</sequence>
<name>Q18JS9_HALWD</name>
<dbReference type="AlphaFoldDB" id="Q18JS9"/>
<feature type="compositionally biased region" description="Low complexity" evidence="1">
    <location>
        <begin position="173"/>
        <end position="185"/>
    </location>
</feature>
<evidence type="ECO:0000256" key="1">
    <source>
        <dbReference type="SAM" id="MobiDB-lite"/>
    </source>
</evidence>